<evidence type="ECO:0000256" key="5">
    <source>
        <dbReference type="ARBA" id="ARBA00022840"/>
    </source>
</evidence>
<dbReference type="GO" id="GO:0003723">
    <property type="term" value="F:RNA binding"/>
    <property type="evidence" value="ECO:0007669"/>
    <property type="project" value="UniProtKB-KW"/>
</dbReference>
<dbReference type="CDD" id="cd18787">
    <property type="entry name" value="SF2_C_DEAD"/>
    <property type="match status" value="1"/>
</dbReference>
<comment type="catalytic activity">
    <reaction evidence="12">
        <text>ATP + H2O = ADP + phosphate + H(+)</text>
        <dbReference type="Rhea" id="RHEA:13065"/>
        <dbReference type="ChEBI" id="CHEBI:15377"/>
        <dbReference type="ChEBI" id="CHEBI:15378"/>
        <dbReference type="ChEBI" id="CHEBI:30616"/>
        <dbReference type="ChEBI" id="CHEBI:43474"/>
        <dbReference type="ChEBI" id="CHEBI:456216"/>
        <dbReference type="EC" id="3.6.4.13"/>
    </reaction>
</comment>
<dbReference type="SMART" id="SM00490">
    <property type="entry name" value="HELICc"/>
    <property type="match status" value="1"/>
</dbReference>
<feature type="compositionally biased region" description="Basic and acidic residues" evidence="13">
    <location>
        <begin position="639"/>
        <end position="666"/>
    </location>
</feature>
<evidence type="ECO:0000256" key="9">
    <source>
        <dbReference type="ARBA" id="ARBA00024367"/>
    </source>
</evidence>
<dbReference type="PANTHER" id="PTHR47959:SF15">
    <property type="entry name" value="RNA HELICASE"/>
    <property type="match status" value="1"/>
</dbReference>
<evidence type="ECO:0000259" key="14">
    <source>
        <dbReference type="PROSITE" id="PS51192"/>
    </source>
</evidence>
<dbReference type="InterPro" id="IPR050079">
    <property type="entry name" value="DEAD_box_RNA_helicase"/>
</dbReference>
<dbReference type="OrthoDB" id="360161at2759"/>
<keyword evidence="3 16" id="KW-0378">Hydrolase</keyword>
<dbReference type="PROSITE" id="PS51194">
    <property type="entry name" value="HELICASE_CTER"/>
    <property type="match status" value="1"/>
</dbReference>
<dbReference type="InterPro" id="IPR044764">
    <property type="entry name" value="DDX52/Rok1_DEADc"/>
</dbReference>
<dbReference type="InterPro" id="IPR027417">
    <property type="entry name" value="P-loop_NTPase"/>
</dbReference>
<feature type="compositionally biased region" description="Acidic residues" evidence="13">
    <location>
        <begin position="293"/>
        <end position="306"/>
    </location>
</feature>
<evidence type="ECO:0000256" key="2">
    <source>
        <dbReference type="ARBA" id="ARBA00022741"/>
    </source>
</evidence>
<dbReference type="GO" id="GO:0005524">
    <property type="term" value="F:ATP binding"/>
    <property type="evidence" value="ECO:0007669"/>
    <property type="project" value="UniProtKB-KW"/>
</dbReference>
<evidence type="ECO:0000256" key="6">
    <source>
        <dbReference type="ARBA" id="ARBA00022884"/>
    </source>
</evidence>
<feature type="region of interest" description="Disordered" evidence="13">
    <location>
        <begin position="635"/>
        <end position="666"/>
    </location>
</feature>
<keyword evidence="6" id="KW-0694">RNA-binding</keyword>
<dbReference type="EC" id="3.6.4.13" evidence="1"/>
<dbReference type="Proteomes" id="UP000799302">
    <property type="component" value="Unassembled WGS sequence"/>
</dbReference>
<keyword evidence="5" id="KW-0067">ATP-binding</keyword>
<keyword evidence="4" id="KW-0347">Helicase</keyword>
<dbReference type="GO" id="GO:0003724">
    <property type="term" value="F:RNA helicase activity"/>
    <property type="evidence" value="ECO:0007669"/>
    <property type="project" value="UniProtKB-EC"/>
</dbReference>
<dbReference type="EMBL" id="MU004236">
    <property type="protein sequence ID" value="KAF2668701.1"/>
    <property type="molecule type" value="Genomic_DNA"/>
</dbReference>
<evidence type="ECO:0000256" key="11">
    <source>
        <dbReference type="ARBA" id="ARBA00024419"/>
    </source>
</evidence>
<dbReference type="AlphaFoldDB" id="A0A6A6UAS4"/>
<evidence type="ECO:0000256" key="10">
    <source>
        <dbReference type="ARBA" id="ARBA00024410"/>
    </source>
</evidence>
<keyword evidence="17" id="KW-1185">Reference proteome</keyword>
<gene>
    <name evidence="16" type="ORF">BT63DRAFT_283491</name>
</gene>
<dbReference type="InterPro" id="IPR001650">
    <property type="entry name" value="Helicase_C-like"/>
</dbReference>
<dbReference type="CDD" id="cd17957">
    <property type="entry name" value="DEADc_DDX52"/>
    <property type="match status" value="1"/>
</dbReference>
<evidence type="ECO:0000256" key="7">
    <source>
        <dbReference type="ARBA" id="ARBA00024310"/>
    </source>
</evidence>
<dbReference type="GO" id="GO:0005829">
    <property type="term" value="C:cytosol"/>
    <property type="evidence" value="ECO:0007669"/>
    <property type="project" value="TreeGrafter"/>
</dbReference>
<feature type="region of interest" description="Disordered" evidence="13">
    <location>
        <begin position="285"/>
        <end position="311"/>
    </location>
</feature>
<feature type="region of interest" description="Disordered" evidence="13">
    <location>
        <begin position="122"/>
        <end position="141"/>
    </location>
</feature>
<evidence type="ECO:0000259" key="15">
    <source>
        <dbReference type="PROSITE" id="PS51194"/>
    </source>
</evidence>
<evidence type="ECO:0000313" key="17">
    <source>
        <dbReference type="Proteomes" id="UP000799302"/>
    </source>
</evidence>
<dbReference type="Gene3D" id="3.40.50.300">
    <property type="entry name" value="P-loop containing nucleotide triphosphate hydrolases"/>
    <property type="match status" value="2"/>
</dbReference>
<evidence type="ECO:0000256" key="13">
    <source>
        <dbReference type="SAM" id="MobiDB-lite"/>
    </source>
</evidence>
<evidence type="ECO:0000313" key="16">
    <source>
        <dbReference type="EMBL" id="KAF2668701.1"/>
    </source>
</evidence>
<dbReference type="SUPFAM" id="SSF52540">
    <property type="entry name" value="P-loop containing nucleoside triphosphate hydrolases"/>
    <property type="match status" value="1"/>
</dbReference>
<dbReference type="SMART" id="SM00487">
    <property type="entry name" value="DEXDc"/>
    <property type="match status" value="1"/>
</dbReference>
<evidence type="ECO:0000256" key="1">
    <source>
        <dbReference type="ARBA" id="ARBA00012552"/>
    </source>
</evidence>
<comment type="function">
    <text evidence="7">ATP-dependent RNA helicase involved in 40S ribosomal subunit biogenesis. Required for the processing and cleavage of 35S pre-rRNA at sites A0, A1, and A2, leading to mature 18S rRNA.</text>
</comment>
<evidence type="ECO:0000256" key="3">
    <source>
        <dbReference type="ARBA" id="ARBA00022801"/>
    </source>
</evidence>
<reference evidence="16" key="1">
    <citation type="journal article" date="2020" name="Stud. Mycol.">
        <title>101 Dothideomycetes genomes: a test case for predicting lifestyles and emergence of pathogens.</title>
        <authorList>
            <person name="Haridas S."/>
            <person name="Albert R."/>
            <person name="Binder M."/>
            <person name="Bloem J."/>
            <person name="Labutti K."/>
            <person name="Salamov A."/>
            <person name="Andreopoulos B."/>
            <person name="Baker S."/>
            <person name="Barry K."/>
            <person name="Bills G."/>
            <person name="Bluhm B."/>
            <person name="Cannon C."/>
            <person name="Castanera R."/>
            <person name="Culley D."/>
            <person name="Daum C."/>
            <person name="Ezra D."/>
            <person name="Gonzalez J."/>
            <person name="Henrissat B."/>
            <person name="Kuo A."/>
            <person name="Liang C."/>
            <person name="Lipzen A."/>
            <person name="Lutzoni F."/>
            <person name="Magnuson J."/>
            <person name="Mondo S."/>
            <person name="Nolan M."/>
            <person name="Ohm R."/>
            <person name="Pangilinan J."/>
            <person name="Park H.-J."/>
            <person name="Ramirez L."/>
            <person name="Alfaro M."/>
            <person name="Sun H."/>
            <person name="Tritt A."/>
            <person name="Yoshinaga Y."/>
            <person name="Zwiers L.-H."/>
            <person name="Turgeon B."/>
            <person name="Goodwin S."/>
            <person name="Spatafora J."/>
            <person name="Crous P."/>
            <person name="Grigoriev I."/>
        </authorList>
    </citation>
    <scope>NUCLEOTIDE SEQUENCE</scope>
    <source>
        <strain evidence="16">CBS 115976</strain>
    </source>
</reference>
<dbReference type="Pfam" id="PF00270">
    <property type="entry name" value="DEAD"/>
    <property type="match status" value="1"/>
</dbReference>
<comment type="subunit">
    <text evidence="9">Interacts with the U3 snoRNA and is associated with the 90S and 40S pre-ribosomes.</text>
</comment>
<name>A0A6A6UAS4_9PEZI</name>
<dbReference type="GO" id="GO:0030490">
    <property type="term" value="P:maturation of SSU-rRNA"/>
    <property type="evidence" value="ECO:0007669"/>
    <property type="project" value="InterPro"/>
</dbReference>
<feature type="domain" description="Helicase ATP-binding" evidence="14">
    <location>
        <begin position="200"/>
        <end position="400"/>
    </location>
</feature>
<accession>A0A6A6UAS4</accession>
<evidence type="ECO:0000256" key="12">
    <source>
        <dbReference type="ARBA" id="ARBA00047984"/>
    </source>
</evidence>
<evidence type="ECO:0000256" key="4">
    <source>
        <dbReference type="ARBA" id="ARBA00022806"/>
    </source>
</evidence>
<dbReference type="GO" id="GO:0016787">
    <property type="term" value="F:hydrolase activity"/>
    <property type="evidence" value="ECO:0007669"/>
    <property type="project" value="UniProtKB-KW"/>
</dbReference>
<dbReference type="Pfam" id="PF00271">
    <property type="entry name" value="Helicase_C"/>
    <property type="match status" value="1"/>
</dbReference>
<comment type="similarity">
    <text evidence="8">Belongs to the DEAD box helicase family. DDX52/ROK1 subfamily.</text>
</comment>
<evidence type="ECO:0000256" key="8">
    <source>
        <dbReference type="ARBA" id="ARBA00024355"/>
    </source>
</evidence>
<sequence length="666" mass="72407">MDFFKLLTRSSKLPQKNKPVPTADAHPLPSAGQNANPQLFGRENGQSAKVLGKRKRTTTTPNAENDIPAELDFFGASSKPARPERAPRPAIVEEVDEEAGGLDEWKTVLRKHKVKLSLLTTEEGEKPSKKKKKKTIKEKDGKKPVAYVRPLSLFSQLSARYGVRKRLVRNVQEQGYDTPTEIQLAGLPLLLGEALAQDGGENVTGPVDLLAVAPTGSGKTLAFLIPVIHGLLKKKAERNGPRALVLAPTKELANQIVNECRKLALGTGIKVTLIKKGMRVGADGISLDLHEGSDEDSNEEEEEDKDESMPTTVKSDIIVATPMALVHALERKAQIATLPSVEYLVLDEADVLLDPLFQDQTLSIWNSCTHPNMRTSLWSATMASSIETLALSTIKERADDSITPTAIVRLVIGIKDSALSTVSHKLIYAATEPGKLLALRQLLHPSASTTSLRPPFLVFTQTIPRAIALHAELRYDIPAEAGGPARLAVLHAGLSDHARSNVMARFRRGDVWVVITTDVLARGVDFRGLNGVVNYDVPTSAAGYIHRAGRTGRAGREGGMVVTLYTKEDVPFVKPIANVIAASEKVAGKTDGVQRWLLDALPTPSKRDRKEVKQRGIEARRPGVKGAVISTKLPKQWKKTGDKMGDKKSAEGAKEKPKEIEFSGFD</sequence>
<organism evidence="16 17">
    <name type="scientific">Microthyrium microscopicum</name>
    <dbReference type="NCBI Taxonomy" id="703497"/>
    <lineage>
        <taxon>Eukaryota</taxon>
        <taxon>Fungi</taxon>
        <taxon>Dikarya</taxon>
        <taxon>Ascomycota</taxon>
        <taxon>Pezizomycotina</taxon>
        <taxon>Dothideomycetes</taxon>
        <taxon>Dothideomycetes incertae sedis</taxon>
        <taxon>Microthyriales</taxon>
        <taxon>Microthyriaceae</taxon>
        <taxon>Microthyrium</taxon>
    </lineage>
</organism>
<feature type="domain" description="Helicase C-terminal" evidence="15">
    <location>
        <begin position="438"/>
        <end position="601"/>
    </location>
</feature>
<proteinExistence type="inferred from homology"/>
<dbReference type="InterPro" id="IPR014001">
    <property type="entry name" value="Helicase_ATP-bd"/>
</dbReference>
<dbReference type="PROSITE" id="PS51192">
    <property type="entry name" value="HELICASE_ATP_BIND_1"/>
    <property type="match status" value="1"/>
</dbReference>
<protein>
    <recommendedName>
        <fullName evidence="10">ATP-dependent RNA helicase ROK1</fullName>
        <ecNumber evidence="1">3.6.4.13</ecNumber>
    </recommendedName>
    <alternativeName>
        <fullName evidence="11">ATP-dependent RNA helicase rok1</fullName>
    </alternativeName>
</protein>
<dbReference type="InterPro" id="IPR011545">
    <property type="entry name" value="DEAD/DEAH_box_helicase_dom"/>
</dbReference>
<keyword evidence="2" id="KW-0547">Nucleotide-binding</keyword>
<dbReference type="PANTHER" id="PTHR47959">
    <property type="entry name" value="ATP-DEPENDENT RNA HELICASE RHLE-RELATED"/>
    <property type="match status" value="1"/>
</dbReference>
<feature type="region of interest" description="Disordered" evidence="13">
    <location>
        <begin position="1"/>
        <end position="88"/>
    </location>
</feature>